<dbReference type="PANTHER" id="PTHR35342:SF5">
    <property type="entry name" value="TRICARBOXYLIC TRANSPORT PROTEIN"/>
    <property type="match status" value="1"/>
</dbReference>
<feature type="transmembrane region" description="Helical" evidence="1">
    <location>
        <begin position="387"/>
        <end position="403"/>
    </location>
</feature>
<dbReference type="Proteomes" id="UP000324285">
    <property type="component" value="Chromosome"/>
</dbReference>
<feature type="transmembrane region" description="Helical" evidence="1">
    <location>
        <begin position="43"/>
        <end position="68"/>
    </location>
</feature>
<proteinExistence type="predicted"/>
<dbReference type="Pfam" id="PF01970">
    <property type="entry name" value="TctA"/>
    <property type="match status" value="1"/>
</dbReference>
<name>A0A5C1NI68_9GAMM</name>
<dbReference type="OrthoDB" id="9781349at2"/>
<feature type="transmembrane region" description="Helical" evidence="1">
    <location>
        <begin position="202"/>
        <end position="220"/>
    </location>
</feature>
<reference evidence="3" key="1">
    <citation type="submission" date="2021-02" db="EMBL/GenBank/DDBJ databases">
        <title>Strain Y2R2, a novel species of the genus Halomonas.</title>
        <authorList>
            <person name="Huang H."/>
        </authorList>
    </citation>
    <scope>NUCLEOTIDE SEQUENCE</scope>
    <source>
        <strain evidence="3">Y2R2</strain>
    </source>
</reference>
<accession>A0A5C1NI68</accession>
<evidence type="ECO:0000313" key="3">
    <source>
        <dbReference type="EMBL" id="QEM82343.1"/>
    </source>
</evidence>
<feature type="transmembrane region" description="Helical" evidence="1">
    <location>
        <begin position="74"/>
        <end position="93"/>
    </location>
</feature>
<organism evidence="3 4">
    <name type="scientific">Halomonas binhaiensis</name>
    <dbReference type="NCBI Taxonomy" id="2562282"/>
    <lineage>
        <taxon>Bacteria</taxon>
        <taxon>Pseudomonadati</taxon>
        <taxon>Pseudomonadota</taxon>
        <taxon>Gammaproteobacteria</taxon>
        <taxon>Oceanospirillales</taxon>
        <taxon>Halomonadaceae</taxon>
        <taxon>Halomonas</taxon>
    </lineage>
</organism>
<evidence type="ECO:0000256" key="1">
    <source>
        <dbReference type="SAM" id="Phobius"/>
    </source>
</evidence>
<feature type="transmembrane region" description="Helical" evidence="1">
    <location>
        <begin position="136"/>
        <end position="156"/>
    </location>
</feature>
<feature type="transmembrane region" description="Helical" evidence="1">
    <location>
        <begin position="6"/>
        <end position="31"/>
    </location>
</feature>
<gene>
    <name evidence="3" type="ORF">E4T21_12910</name>
</gene>
<dbReference type="EMBL" id="CP038437">
    <property type="protein sequence ID" value="QEM82343.1"/>
    <property type="molecule type" value="Genomic_DNA"/>
</dbReference>
<keyword evidence="1" id="KW-0812">Transmembrane</keyword>
<dbReference type="PANTHER" id="PTHR35342">
    <property type="entry name" value="TRICARBOXYLIC TRANSPORT PROTEIN"/>
    <property type="match status" value="1"/>
</dbReference>
<dbReference type="KEGG" id="hbh:E4T21_12910"/>
<feature type="transmembrane region" description="Helical" evidence="1">
    <location>
        <begin position="256"/>
        <end position="280"/>
    </location>
</feature>
<keyword evidence="4" id="KW-1185">Reference proteome</keyword>
<feature type="domain" description="DUF112" evidence="2">
    <location>
        <begin position="21"/>
        <end position="436"/>
    </location>
</feature>
<sequence>MFENILLGFSAFADPLVPIGLVVGALLGYMIGAVPGLGPSLGVALLIPFTYSLDPLVSIVTLVALYAAAEYGGAISAILVNSPGTAAAVTTSWDGFPLTQQGKAGVALNISIVSSGMGIFVSTILLFLTAVPLSEFALNFGPTAYFALALVGLSLVSALSSGSALKGGIAMGIGLALATVGLDDQTGIPRFSSHPEFFEGFPLVPVLLGLFALSEVLFMVEAGPSEKTKSQPMSGILAVPLKTFGKLKFHLMRSSLIGYVIGVVPGAGASIAAFVSYAVAKKTSKTPEQFGKGSIEGIAASEAANNSAVSGALAPLLALGIPGSPTTAIMIGALMIHGIQPGPLLFTTKPEIPYTIFASLWISVPVMVFIGLAGARYWAKVADVPRPAIAAIVAAICLMGAYASENSMFPVYVTLAFGVIGYLLRKVNIPLAPIILALVLGEMLETNFRRALVISNGNLDIFYTSPLTLILLSVAVLSFAMPIVRFLHEKFNLRRHARKVSHEEE</sequence>
<evidence type="ECO:0000259" key="2">
    <source>
        <dbReference type="Pfam" id="PF01970"/>
    </source>
</evidence>
<dbReference type="InterPro" id="IPR002823">
    <property type="entry name" value="DUF112_TM"/>
</dbReference>
<keyword evidence="1" id="KW-1133">Transmembrane helix</keyword>
<feature type="transmembrane region" description="Helical" evidence="1">
    <location>
        <begin position="352"/>
        <end position="375"/>
    </location>
</feature>
<keyword evidence="1" id="KW-0472">Membrane</keyword>
<evidence type="ECO:0000313" key="4">
    <source>
        <dbReference type="Proteomes" id="UP000324285"/>
    </source>
</evidence>
<feature type="transmembrane region" description="Helical" evidence="1">
    <location>
        <begin position="105"/>
        <end position="130"/>
    </location>
</feature>
<dbReference type="AlphaFoldDB" id="A0A5C1NI68"/>
<protein>
    <submittedName>
        <fullName evidence="3">Tripartite tricarboxylate transporter permease</fullName>
    </submittedName>
</protein>
<feature type="transmembrane region" description="Helical" evidence="1">
    <location>
        <begin position="468"/>
        <end position="488"/>
    </location>
</feature>